<feature type="domain" description="Ubiquitin-like protease family profile" evidence="4">
    <location>
        <begin position="36"/>
        <end position="200"/>
    </location>
</feature>
<reference evidence="5 6" key="1">
    <citation type="journal article" date="2023" name="Plants (Basel)">
        <title>Bridging the Gap: Combining Genomics and Transcriptomics Approaches to Understand Stylosanthes scabra, an Orphan Legume from the Brazilian Caatinga.</title>
        <authorList>
            <person name="Ferreira-Neto J.R.C."/>
            <person name="da Silva M.D."/>
            <person name="Binneck E."/>
            <person name="de Melo N.F."/>
            <person name="da Silva R.H."/>
            <person name="de Melo A.L.T.M."/>
            <person name="Pandolfi V."/>
            <person name="Bustamante F.O."/>
            <person name="Brasileiro-Vidal A.C."/>
            <person name="Benko-Iseppon A.M."/>
        </authorList>
    </citation>
    <scope>NUCLEOTIDE SEQUENCE [LARGE SCALE GENOMIC DNA]</scope>
    <source>
        <tissue evidence="5">Leaves</tissue>
    </source>
</reference>
<keyword evidence="6" id="KW-1185">Reference proteome</keyword>
<dbReference type="InterPro" id="IPR003653">
    <property type="entry name" value="Peptidase_C48_C"/>
</dbReference>
<sequence length="200" mass="23220">MDFKPSREIDIAGAEMAVATYIFSKDLLDSQILIDSGLCRGDRGTLRTLEPRTEIVDDVINLLVSMLKKTAPPCKWYMPMTIMQAVIEGRRLSSPIVARIARDYMPSKVDEVRWIYQPMWCLGHWFLMIIDVPRKRLIHLDSLHNRDMEPKRREAMEKVAPELEMMTVGDGWLKNPAVRRPRFSTFEFDVPTVPQQDRNS</sequence>
<dbReference type="EMBL" id="JASCZI010181557">
    <property type="protein sequence ID" value="MED6184530.1"/>
    <property type="molecule type" value="Genomic_DNA"/>
</dbReference>
<evidence type="ECO:0000256" key="1">
    <source>
        <dbReference type="ARBA" id="ARBA00005234"/>
    </source>
</evidence>
<evidence type="ECO:0000259" key="4">
    <source>
        <dbReference type="PROSITE" id="PS50600"/>
    </source>
</evidence>
<evidence type="ECO:0000313" key="5">
    <source>
        <dbReference type="EMBL" id="MED6184530.1"/>
    </source>
</evidence>
<protein>
    <recommendedName>
        <fullName evidence="4">Ubiquitin-like protease family profile domain-containing protein</fullName>
    </recommendedName>
</protein>
<comment type="similarity">
    <text evidence="1">Belongs to the peptidase C48 family.</text>
</comment>
<evidence type="ECO:0000256" key="2">
    <source>
        <dbReference type="ARBA" id="ARBA00022670"/>
    </source>
</evidence>
<dbReference type="Proteomes" id="UP001341840">
    <property type="component" value="Unassembled WGS sequence"/>
</dbReference>
<gene>
    <name evidence="5" type="ORF">PIB30_048240</name>
</gene>
<dbReference type="PROSITE" id="PS50600">
    <property type="entry name" value="ULP_PROTEASE"/>
    <property type="match status" value="1"/>
</dbReference>
<name>A0ABU6WF40_9FABA</name>
<accession>A0ABU6WF40</accession>
<evidence type="ECO:0000256" key="3">
    <source>
        <dbReference type="ARBA" id="ARBA00022801"/>
    </source>
</evidence>
<organism evidence="5 6">
    <name type="scientific">Stylosanthes scabra</name>
    <dbReference type="NCBI Taxonomy" id="79078"/>
    <lineage>
        <taxon>Eukaryota</taxon>
        <taxon>Viridiplantae</taxon>
        <taxon>Streptophyta</taxon>
        <taxon>Embryophyta</taxon>
        <taxon>Tracheophyta</taxon>
        <taxon>Spermatophyta</taxon>
        <taxon>Magnoliopsida</taxon>
        <taxon>eudicotyledons</taxon>
        <taxon>Gunneridae</taxon>
        <taxon>Pentapetalae</taxon>
        <taxon>rosids</taxon>
        <taxon>fabids</taxon>
        <taxon>Fabales</taxon>
        <taxon>Fabaceae</taxon>
        <taxon>Papilionoideae</taxon>
        <taxon>50 kb inversion clade</taxon>
        <taxon>dalbergioids sensu lato</taxon>
        <taxon>Dalbergieae</taxon>
        <taxon>Pterocarpus clade</taxon>
        <taxon>Stylosanthes</taxon>
    </lineage>
</organism>
<comment type="caution">
    <text evidence="5">The sequence shown here is derived from an EMBL/GenBank/DDBJ whole genome shotgun (WGS) entry which is preliminary data.</text>
</comment>
<dbReference type="Pfam" id="PF02902">
    <property type="entry name" value="Peptidase_C48"/>
    <property type="match status" value="1"/>
</dbReference>
<keyword evidence="3" id="KW-0378">Hydrolase</keyword>
<dbReference type="SUPFAM" id="SSF54001">
    <property type="entry name" value="Cysteine proteinases"/>
    <property type="match status" value="1"/>
</dbReference>
<dbReference type="Gene3D" id="3.40.395.10">
    <property type="entry name" value="Adenoviral Proteinase, Chain A"/>
    <property type="match status" value="1"/>
</dbReference>
<keyword evidence="2" id="KW-0645">Protease</keyword>
<evidence type="ECO:0000313" key="6">
    <source>
        <dbReference type="Proteomes" id="UP001341840"/>
    </source>
</evidence>
<dbReference type="InterPro" id="IPR038765">
    <property type="entry name" value="Papain-like_cys_pep_sf"/>
</dbReference>
<proteinExistence type="inferred from homology"/>